<evidence type="ECO:0000313" key="9">
    <source>
        <dbReference type="Proteomes" id="UP000823046"/>
    </source>
</evidence>
<comment type="caution">
    <text evidence="8">The sequence shown here is derived from an EMBL/GenBank/DDBJ whole genome shotgun (WGS) entry which is preliminary data.</text>
</comment>
<evidence type="ECO:0000313" key="8">
    <source>
        <dbReference type="EMBL" id="KAF8817790.1"/>
    </source>
</evidence>
<keyword evidence="3 7" id="KW-1133">Transmembrane helix</keyword>
<accession>A0ABQ7J3X3</accession>
<keyword evidence="5 7" id="KW-0472">Membrane</keyword>
<dbReference type="InterPro" id="IPR045176">
    <property type="entry name" value="Got1"/>
</dbReference>
<proteinExistence type="inferred from homology"/>
<dbReference type="Proteomes" id="UP000823046">
    <property type="component" value="Unassembled WGS sequence"/>
</dbReference>
<organism evidence="8 9">
    <name type="scientific">Cardiosporidium cionae</name>
    <dbReference type="NCBI Taxonomy" id="476202"/>
    <lineage>
        <taxon>Eukaryota</taxon>
        <taxon>Sar</taxon>
        <taxon>Alveolata</taxon>
        <taxon>Apicomplexa</taxon>
        <taxon>Aconoidasida</taxon>
        <taxon>Nephromycida</taxon>
        <taxon>Cardiosporidium</taxon>
    </lineage>
</organism>
<evidence type="ECO:0000256" key="3">
    <source>
        <dbReference type="ARBA" id="ARBA00022989"/>
    </source>
</evidence>
<dbReference type="PANTHER" id="PTHR21493">
    <property type="entry name" value="CGI-141-RELATED/LIPASE CONTAINING PROTEIN"/>
    <property type="match status" value="1"/>
</dbReference>
<name>A0ABQ7J3X3_9APIC</name>
<gene>
    <name evidence="8" type="ORF">IE077_000139</name>
</gene>
<evidence type="ECO:0000256" key="2">
    <source>
        <dbReference type="ARBA" id="ARBA00022692"/>
    </source>
</evidence>
<evidence type="ECO:0000256" key="1">
    <source>
        <dbReference type="ARBA" id="ARBA00004653"/>
    </source>
</evidence>
<keyword evidence="9" id="KW-1185">Reference proteome</keyword>
<dbReference type="PANTHER" id="PTHR21493:SF9">
    <property type="entry name" value="GOLGI TRANSPORT PROTEIN 1-RELATED"/>
    <property type="match status" value="1"/>
</dbReference>
<dbReference type="InterPro" id="IPR007305">
    <property type="entry name" value="Vesicle_transpt_Got1/SFT2"/>
</dbReference>
<protein>
    <submittedName>
        <fullName evidence="8">Got1 family protein</fullName>
    </submittedName>
</protein>
<evidence type="ECO:0000256" key="7">
    <source>
        <dbReference type="SAM" id="Phobius"/>
    </source>
</evidence>
<keyword evidence="4" id="KW-0333">Golgi apparatus</keyword>
<reference evidence="8 9" key="1">
    <citation type="journal article" date="2020" name="bioRxiv">
        <title>Metabolic contributions of an alphaproteobacterial endosymbiont in the apicomplexan Cardiosporidium cionae.</title>
        <authorList>
            <person name="Hunter E.S."/>
            <person name="Paight C.J."/>
            <person name="Lane C.E."/>
        </authorList>
    </citation>
    <scope>NUCLEOTIDE SEQUENCE [LARGE SCALE GENOMIC DNA]</scope>
    <source>
        <strain evidence="8">ESH_2018</strain>
    </source>
</reference>
<sequence length="235" mass="25817">MLDDNKKIGIGLCAIGLVLGGVGLLLFFDRALLSLGNIVFLIGLFFLMGSRSIRFFFRKEKFIGSLFYLGGIGVIIFGWAMIGWLLEMYGLWKLFASFLPSVVTSLSLTPVGYLFNLPGIKQVTKLIQKQRRLPLPLEGSRSRYIAASKKYDSLLTENATSPSFIILFYFMATSSSLSIPSMLPSHIPLQITPSLSSNNSFFLPLLQITLSSSLPSPIILPPPSPPITLPPSPLQ</sequence>
<feature type="transmembrane region" description="Helical" evidence="7">
    <location>
        <begin position="65"/>
        <end position="86"/>
    </location>
</feature>
<evidence type="ECO:0000256" key="5">
    <source>
        <dbReference type="ARBA" id="ARBA00023136"/>
    </source>
</evidence>
<feature type="transmembrane region" description="Helical" evidence="7">
    <location>
        <begin position="7"/>
        <end position="28"/>
    </location>
</feature>
<feature type="transmembrane region" description="Helical" evidence="7">
    <location>
        <begin position="34"/>
        <end position="53"/>
    </location>
</feature>
<evidence type="ECO:0000256" key="4">
    <source>
        <dbReference type="ARBA" id="ARBA00023034"/>
    </source>
</evidence>
<feature type="transmembrane region" description="Helical" evidence="7">
    <location>
        <begin position="92"/>
        <end position="115"/>
    </location>
</feature>
<keyword evidence="2 7" id="KW-0812">Transmembrane</keyword>
<evidence type="ECO:0000256" key="6">
    <source>
        <dbReference type="ARBA" id="ARBA00025799"/>
    </source>
</evidence>
<comment type="similarity">
    <text evidence="6">Belongs to the GOT1 family.</text>
</comment>
<dbReference type="Pfam" id="PF04178">
    <property type="entry name" value="Got1"/>
    <property type="match status" value="1"/>
</dbReference>
<comment type="subcellular location">
    <subcellularLocation>
        <location evidence="1">Golgi apparatus membrane</location>
        <topology evidence="1">Multi-pass membrane protein</topology>
    </subcellularLocation>
</comment>
<dbReference type="EMBL" id="JADAQX010001467">
    <property type="protein sequence ID" value="KAF8817790.1"/>
    <property type="molecule type" value="Genomic_DNA"/>
</dbReference>